<accession>A0A7R8YPM6</accession>
<keyword evidence="3" id="KW-1185">Reference proteome</keyword>
<evidence type="ECO:0000313" key="3">
    <source>
        <dbReference type="Proteomes" id="UP000594454"/>
    </source>
</evidence>
<keyword evidence="1" id="KW-0732">Signal</keyword>
<evidence type="ECO:0000256" key="1">
    <source>
        <dbReference type="SAM" id="SignalP"/>
    </source>
</evidence>
<dbReference type="AlphaFoldDB" id="A0A7R8YPM6"/>
<proteinExistence type="predicted"/>
<gene>
    <name evidence="2" type="ORF">HERILL_LOCUS4037</name>
</gene>
<evidence type="ECO:0000313" key="2">
    <source>
        <dbReference type="EMBL" id="CAD7080901.1"/>
    </source>
</evidence>
<dbReference type="Proteomes" id="UP000594454">
    <property type="component" value="Chromosome 2"/>
</dbReference>
<name>A0A7R8YPM6_HERIL</name>
<organism evidence="2 3">
    <name type="scientific">Hermetia illucens</name>
    <name type="common">Black soldier fly</name>
    <dbReference type="NCBI Taxonomy" id="343691"/>
    <lineage>
        <taxon>Eukaryota</taxon>
        <taxon>Metazoa</taxon>
        <taxon>Ecdysozoa</taxon>
        <taxon>Arthropoda</taxon>
        <taxon>Hexapoda</taxon>
        <taxon>Insecta</taxon>
        <taxon>Pterygota</taxon>
        <taxon>Neoptera</taxon>
        <taxon>Endopterygota</taxon>
        <taxon>Diptera</taxon>
        <taxon>Brachycera</taxon>
        <taxon>Stratiomyomorpha</taxon>
        <taxon>Stratiomyidae</taxon>
        <taxon>Hermetiinae</taxon>
        <taxon>Hermetia</taxon>
    </lineage>
</organism>
<protein>
    <submittedName>
        <fullName evidence="2">Uncharacterized protein</fullName>
    </submittedName>
</protein>
<feature type="signal peptide" evidence="1">
    <location>
        <begin position="1"/>
        <end position="16"/>
    </location>
</feature>
<dbReference type="InParanoid" id="A0A7R8YPM6"/>
<sequence length="76" mass="7981">MKFILLALAFIGAASAVLVTPYANWGYSGWGHGIAPAVSAYHAPVVSAYSAPVYGQGYLGYAAPGWGYDIWKKKAA</sequence>
<reference evidence="2 3" key="1">
    <citation type="submission" date="2020-11" db="EMBL/GenBank/DDBJ databases">
        <authorList>
            <person name="Wallbank WR R."/>
            <person name="Pardo Diaz C."/>
            <person name="Kozak K."/>
            <person name="Martin S."/>
            <person name="Jiggins C."/>
            <person name="Moest M."/>
            <person name="Warren A I."/>
            <person name="Generalovic N T."/>
            <person name="Byers J.R.P. K."/>
            <person name="Montejo-Kovacevich G."/>
            <person name="Yen C E."/>
        </authorList>
    </citation>
    <scope>NUCLEOTIDE SEQUENCE [LARGE SCALE GENOMIC DNA]</scope>
</reference>
<dbReference type="EMBL" id="LR899010">
    <property type="protein sequence ID" value="CAD7080901.1"/>
    <property type="molecule type" value="Genomic_DNA"/>
</dbReference>
<feature type="chain" id="PRO_5031479043" evidence="1">
    <location>
        <begin position="17"/>
        <end position="76"/>
    </location>
</feature>